<sequence>MLNIVKKLSLFFGFVVFSCSSLLASDEVEETPEQFMQRMVQEHKMDPVWLKDLFDKTQKNQRIIDLMNTPAEGKPWHEYRKIFVREARIKAGIKFWNDYQVELQRAESTFQVPASIIVGIIGVETFYGKIKGNIKVMEALYTLGFHYPKRGKFFRGELEQYLILAQEQQWDPLEPEGSYAGAMGMGQFIPTSYREFAVDFDGDGKIDLFNNPVDAIGSVANYFRVHKWRWAEPVAYQLTALGTMQDAFLPERYKPKATAGNLKSAGFNWPVQTLDEQAAGIVDFEMPDNEKQHWVIFDNFYVITRYNRSPLYALAVYQFSQEVKARRAQSYWMN</sequence>
<protein>
    <submittedName>
        <fullName evidence="4">Lytic murein transglycosylase B</fullName>
    </submittedName>
</protein>
<dbReference type="RefSeq" id="WP_309201710.1">
    <property type="nucleotide sequence ID" value="NZ_CP133548.1"/>
</dbReference>
<name>A0AA51RS32_9GAMM</name>
<dbReference type="GO" id="GO:0008933">
    <property type="term" value="F:peptidoglycan lytic transglycosylase activity"/>
    <property type="evidence" value="ECO:0007669"/>
    <property type="project" value="TreeGrafter"/>
</dbReference>
<dbReference type="NCBIfam" id="TIGR02282">
    <property type="entry name" value="MltB"/>
    <property type="match status" value="1"/>
</dbReference>
<gene>
    <name evidence="4" type="primary">mltB</name>
    <name evidence="4" type="ORF">Q9312_15195</name>
</gene>
<dbReference type="Gene3D" id="1.10.530.10">
    <property type="match status" value="1"/>
</dbReference>
<accession>A0AA51RS32</accession>
<evidence type="ECO:0000256" key="2">
    <source>
        <dbReference type="SAM" id="SignalP"/>
    </source>
</evidence>
<organism evidence="4 5">
    <name type="scientific">Pleionea litopenaei</name>
    <dbReference type="NCBI Taxonomy" id="3070815"/>
    <lineage>
        <taxon>Bacteria</taxon>
        <taxon>Pseudomonadati</taxon>
        <taxon>Pseudomonadota</taxon>
        <taxon>Gammaproteobacteria</taxon>
        <taxon>Oceanospirillales</taxon>
        <taxon>Pleioneaceae</taxon>
        <taxon>Pleionea</taxon>
    </lineage>
</organism>
<evidence type="ECO:0000313" key="5">
    <source>
        <dbReference type="Proteomes" id="UP001239782"/>
    </source>
</evidence>
<proteinExistence type="predicted"/>
<reference evidence="4 5" key="1">
    <citation type="submission" date="2023-08" db="EMBL/GenBank/DDBJ databases">
        <title>Pleionea litopenaei sp. nov., isolated from stomach of juvenile Litopenaeus vannamei.</title>
        <authorList>
            <person name="Rho A.M."/>
            <person name="Hwang C.Y."/>
        </authorList>
    </citation>
    <scope>NUCLEOTIDE SEQUENCE [LARGE SCALE GENOMIC DNA]</scope>
    <source>
        <strain evidence="4 5">HL-JVS1</strain>
    </source>
</reference>
<dbReference type="PROSITE" id="PS51257">
    <property type="entry name" value="PROKAR_LIPOPROTEIN"/>
    <property type="match status" value="1"/>
</dbReference>
<dbReference type="Pfam" id="PF13406">
    <property type="entry name" value="SLT_2"/>
    <property type="match status" value="1"/>
</dbReference>
<dbReference type="FunFam" id="1.10.8.350:FF:000001">
    <property type="entry name" value="Lytic murein transglycosylase B"/>
    <property type="match status" value="1"/>
</dbReference>
<dbReference type="KEGG" id="plei:Q9312_15195"/>
<dbReference type="EMBL" id="CP133548">
    <property type="protein sequence ID" value="WMS86565.1"/>
    <property type="molecule type" value="Genomic_DNA"/>
</dbReference>
<evidence type="ECO:0000259" key="3">
    <source>
        <dbReference type="Pfam" id="PF13406"/>
    </source>
</evidence>
<dbReference type="PANTHER" id="PTHR30163:SF9">
    <property type="entry name" value="MEMBRANE-BOUND LYTIC MUREIN TRANSGLYCOSYLASE B"/>
    <property type="match status" value="1"/>
</dbReference>
<dbReference type="PANTHER" id="PTHR30163">
    <property type="entry name" value="MEMBRANE-BOUND LYTIC MUREIN TRANSGLYCOSYLASE B"/>
    <property type="match status" value="1"/>
</dbReference>
<keyword evidence="2" id="KW-0732">Signal</keyword>
<dbReference type="Gene3D" id="1.10.8.350">
    <property type="entry name" value="Bacterial muramidase"/>
    <property type="match status" value="1"/>
</dbReference>
<dbReference type="GO" id="GO:0009253">
    <property type="term" value="P:peptidoglycan catabolic process"/>
    <property type="evidence" value="ECO:0007669"/>
    <property type="project" value="TreeGrafter"/>
</dbReference>
<dbReference type="SUPFAM" id="SSF53955">
    <property type="entry name" value="Lysozyme-like"/>
    <property type="match status" value="1"/>
</dbReference>
<dbReference type="InterPro" id="IPR011757">
    <property type="entry name" value="Lytic_transglycosylase_MltB"/>
</dbReference>
<evidence type="ECO:0000313" key="4">
    <source>
        <dbReference type="EMBL" id="WMS86565.1"/>
    </source>
</evidence>
<feature type="chain" id="PRO_5041450675" evidence="2">
    <location>
        <begin position="25"/>
        <end position="334"/>
    </location>
</feature>
<feature type="signal peptide" evidence="2">
    <location>
        <begin position="1"/>
        <end position="24"/>
    </location>
</feature>
<dbReference type="InterPro" id="IPR031304">
    <property type="entry name" value="SLT_2"/>
</dbReference>
<dbReference type="AlphaFoldDB" id="A0AA51RS32"/>
<feature type="active site" evidence="1">
    <location>
        <position position="124"/>
    </location>
</feature>
<evidence type="ECO:0000256" key="1">
    <source>
        <dbReference type="PIRSR" id="PIRSR611757-1"/>
    </source>
</evidence>
<feature type="domain" description="Transglycosylase SLT" evidence="3">
    <location>
        <begin position="32"/>
        <end position="321"/>
    </location>
</feature>
<dbReference type="InterPro" id="IPR023346">
    <property type="entry name" value="Lysozyme-like_dom_sf"/>
</dbReference>
<dbReference type="InterPro" id="IPR043426">
    <property type="entry name" value="MltB-like"/>
</dbReference>
<keyword evidence="5" id="KW-1185">Reference proteome</keyword>
<dbReference type="Proteomes" id="UP001239782">
    <property type="component" value="Chromosome"/>
</dbReference>
<dbReference type="CDD" id="cd13399">
    <property type="entry name" value="Slt35-like"/>
    <property type="match status" value="1"/>
</dbReference>